<dbReference type="Pfam" id="PF13359">
    <property type="entry name" value="DDE_Tnp_4"/>
    <property type="match status" value="2"/>
</dbReference>
<evidence type="ECO:0000313" key="9">
    <source>
        <dbReference type="EMBL" id="KAJ9556263.1"/>
    </source>
</evidence>
<reference evidence="9" key="1">
    <citation type="submission" date="2023-03" db="EMBL/GenBank/DDBJ databases">
        <title>Chromosome-scale reference genome and RAD-based genetic map of yellow starthistle (Centaurea solstitialis) reveal putative structural variation and QTLs associated with invader traits.</title>
        <authorList>
            <person name="Reatini B."/>
            <person name="Cang F.A."/>
            <person name="Jiang Q."/>
            <person name="Mckibben M.T.W."/>
            <person name="Barker M.S."/>
            <person name="Rieseberg L.H."/>
            <person name="Dlugosch K.M."/>
        </authorList>
    </citation>
    <scope>NUCLEOTIDE SEQUENCE</scope>
    <source>
        <strain evidence="9">CAN-66</strain>
        <tissue evidence="9">Leaf</tissue>
    </source>
</reference>
<dbReference type="PANTHER" id="PTHR22930:SF293">
    <property type="entry name" value="PROTEIN ALP1-LIKE"/>
    <property type="match status" value="1"/>
</dbReference>
<evidence type="ECO:0000256" key="7">
    <source>
        <dbReference type="ARBA" id="ARBA00023242"/>
    </source>
</evidence>
<proteinExistence type="inferred from homology"/>
<protein>
    <recommendedName>
        <fullName evidence="8">DDE Tnp4 domain-containing protein</fullName>
    </recommendedName>
</protein>
<dbReference type="PANTHER" id="PTHR22930">
    <property type="match status" value="1"/>
</dbReference>
<evidence type="ECO:0000256" key="5">
    <source>
        <dbReference type="ARBA" id="ARBA00022723"/>
    </source>
</evidence>
<keyword evidence="7" id="KW-0539">Nucleus</keyword>
<keyword evidence="10" id="KW-1185">Reference proteome</keyword>
<gene>
    <name evidence="9" type="ORF">OSB04_010877</name>
</gene>
<keyword evidence="4" id="KW-0540">Nuclease</keyword>
<evidence type="ECO:0000256" key="4">
    <source>
        <dbReference type="ARBA" id="ARBA00022722"/>
    </source>
</evidence>
<organism evidence="9 10">
    <name type="scientific">Centaurea solstitialis</name>
    <name type="common">yellow star-thistle</name>
    <dbReference type="NCBI Taxonomy" id="347529"/>
    <lineage>
        <taxon>Eukaryota</taxon>
        <taxon>Viridiplantae</taxon>
        <taxon>Streptophyta</taxon>
        <taxon>Embryophyta</taxon>
        <taxon>Tracheophyta</taxon>
        <taxon>Spermatophyta</taxon>
        <taxon>Magnoliopsida</taxon>
        <taxon>eudicotyledons</taxon>
        <taxon>Gunneridae</taxon>
        <taxon>Pentapetalae</taxon>
        <taxon>asterids</taxon>
        <taxon>campanulids</taxon>
        <taxon>Asterales</taxon>
        <taxon>Asteraceae</taxon>
        <taxon>Carduoideae</taxon>
        <taxon>Cardueae</taxon>
        <taxon>Centaureinae</taxon>
        <taxon>Centaurea</taxon>
    </lineage>
</organism>
<keyword evidence="5" id="KW-0479">Metal-binding</keyword>
<evidence type="ECO:0000256" key="2">
    <source>
        <dbReference type="ARBA" id="ARBA00004123"/>
    </source>
</evidence>
<sequence>MLLLVLAAYYAIMCSYIRYKIREIKTKDEKIIDQMKWMFRLTMESDNVFISEFRMDRATFRRLFTPPSDEKARYRTKKGCISTNVLGVCCPNMQFIYVLPGWEGSAHDGRSYYLVDFGYCNANGFLAPYRGQRYNLKEFSGHRPNTVEEYFNMKHSKARDVFERCFGLLKGRWKILASPSFFSIETQVRIIMACCLLHNLNRKFMSHDPQKMVLEEEEEEPNSEDESDEVEICYNEPTKVKVFFTLPTHMRRSDVLGFLYPVNQ</sequence>
<dbReference type="InterPro" id="IPR027806">
    <property type="entry name" value="HARBI1_dom"/>
</dbReference>
<evidence type="ECO:0000256" key="1">
    <source>
        <dbReference type="ARBA" id="ARBA00001968"/>
    </source>
</evidence>
<dbReference type="AlphaFoldDB" id="A0AA38TFZ4"/>
<accession>A0AA38TFZ4</accession>
<dbReference type="InterPro" id="IPR045249">
    <property type="entry name" value="HARBI1-like"/>
</dbReference>
<evidence type="ECO:0000256" key="6">
    <source>
        <dbReference type="ARBA" id="ARBA00022801"/>
    </source>
</evidence>
<comment type="caution">
    <text evidence="9">The sequence shown here is derived from an EMBL/GenBank/DDBJ whole genome shotgun (WGS) entry which is preliminary data.</text>
</comment>
<evidence type="ECO:0000256" key="3">
    <source>
        <dbReference type="ARBA" id="ARBA00006958"/>
    </source>
</evidence>
<comment type="similarity">
    <text evidence="3">Belongs to the HARBI1 family.</text>
</comment>
<keyword evidence="6" id="KW-0378">Hydrolase</keyword>
<dbReference type="GO" id="GO:0005634">
    <property type="term" value="C:nucleus"/>
    <property type="evidence" value="ECO:0007669"/>
    <property type="project" value="UniProtKB-SubCell"/>
</dbReference>
<feature type="domain" description="DDE Tnp4" evidence="8">
    <location>
        <begin position="66"/>
        <end position="109"/>
    </location>
</feature>
<dbReference type="Proteomes" id="UP001172457">
    <property type="component" value="Chromosome 3"/>
</dbReference>
<comment type="cofactor">
    <cofactor evidence="1">
        <name>a divalent metal cation</name>
        <dbReference type="ChEBI" id="CHEBI:60240"/>
    </cofactor>
</comment>
<dbReference type="EMBL" id="JARYMX010000003">
    <property type="protein sequence ID" value="KAJ9556263.1"/>
    <property type="molecule type" value="Genomic_DNA"/>
</dbReference>
<evidence type="ECO:0000313" key="10">
    <source>
        <dbReference type="Proteomes" id="UP001172457"/>
    </source>
</evidence>
<dbReference type="GO" id="GO:0004518">
    <property type="term" value="F:nuclease activity"/>
    <property type="evidence" value="ECO:0007669"/>
    <property type="project" value="UniProtKB-KW"/>
</dbReference>
<name>A0AA38TFZ4_9ASTR</name>
<dbReference type="GO" id="GO:0016787">
    <property type="term" value="F:hydrolase activity"/>
    <property type="evidence" value="ECO:0007669"/>
    <property type="project" value="UniProtKB-KW"/>
</dbReference>
<comment type="subcellular location">
    <subcellularLocation>
        <location evidence="2">Nucleus</location>
    </subcellularLocation>
</comment>
<dbReference type="GO" id="GO:0046872">
    <property type="term" value="F:metal ion binding"/>
    <property type="evidence" value="ECO:0007669"/>
    <property type="project" value="UniProtKB-KW"/>
</dbReference>
<feature type="domain" description="DDE Tnp4" evidence="8">
    <location>
        <begin position="111"/>
        <end position="199"/>
    </location>
</feature>
<evidence type="ECO:0000259" key="8">
    <source>
        <dbReference type="Pfam" id="PF13359"/>
    </source>
</evidence>